<name>A0A835VBG0_VANPL</name>
<evidence type="ECO:0000313" key="5">
    <source>
        <dbReference type="Proteomes" id="UP000639772"/>
    </source>
</evidence>
<proteinExistence type="predicted"/>
<protein>
    <submittedName>
        <fullName evidence="3">Uncharacterized protein</fullName>
    </submittedName>
</protein>
<dbReference type="AlphaFoldDB" id="A0A835VBG0"/>
<feature type="region of interest" description="Disordered" evidence="1">
    <location>
        <begin position="150"/>
        <end position="189"/>
    </location>
</feature>
<reference evidence="4 5" key="1">
    <citation type="journal article" date="2020" name="Nat. Food">
        <title>A phased Vanilla planifolia genome enables genetic improvement of flavour and production.</title>
        <authorList>
            <person name="Hasing T."/>
            <person name="Tang H."/>
            <person name="Brym M."/>
            <person name="Khazi F."/>
            <person name="Huang T."/>
            <person name="Chambers A.H."/>
        </authorList>
    </citation>
    <scope>NUCLEOTIDE SEQUENCE [LARGE SCALE GENOMIC DNA]</scope>
    <source>
        <tissue evidence="3">Leaf</tissue>
    </source>
</reference>
<dbReference type="Proteomes" id="UP000636800">
    <property type="component" value="Chromosome 3"/>
</dbReference>
<gene>
    <name evidence="3" type="ORF">HPP92_007658</name>
    <name evidence="2" type="ORF">HPP92_007856</name>
</gene>
<evidence type="ECO:0000313" key="3">
    <source>
        <dbReference type="EMBL" id="KAG0490795.1"/>
    </source>
</evidence>
<dbReference type="EMBL" id="JADCNL010000003">
    <property type="protein sequence ID" value="KAG0489045.1"/>
    <property type="molecule type" value="Genomic_DNA"/>
</dbReference>
<comment type="caution">
    <text evidence="3">The sequence shown here is derived from an EMBL/GenBank/DDBJ whole genome shotgun (WGS) entry which is preliminary data.</text>
</comment>
<sequence>MRCIIAALAVHRRSFRQQKCRISGSPYLNTIHCCHSLLIRLLSCAEGKQVGFFLACLPSLRLSLLWNSSMSKPSKAYDKEYMKMAMLKHEETFKHQVHELHRLYRVQKVLMKETEAKKTSSNANVEVWNAEDDKEAALELTLATGCRVKKKKEDDTSFTSDSGGSFSWSSTESSGMKKAEQGKQDRRNRQLLRFLQC</sequence>
<feature type="compositionally biased region" description="Low complexity" evidence="1">
    <location>
        <begin position="157"/>
        <end position="174"/>
    </location>
</feature>
<accession>A0A835VBG0</accession>
<evidence type="ECO:0000256" key="1">
    <source>
        <dbReference type="SAM" id="MobiDB-lite"/>
    </source>
</evidence>
<keyword evidence="4" id="KW-1185">Reference proteome</keyword>
<dbReference type="PANTHER" id="PTHR33167:SF26">
    <property type="entry name" value="EXPRESSED PROTEIN"/>
    <property type="match status" value="1"/>
</dbReference>
<dbReference type="PANTHER" id="PTHR33167">
    <property type="entry name" value="TRANSCRIPTION FACTOR, PUTATIVE (DUF863)-RELATED"/>
    <property type="match status" value="1"/>
</dbReference>
<feature type="compositionally biased region" description="Basic and acidic residues" evidence="1">
    <location>
        <begin position="175"/>
        <end position="188"/>
    </location>
</feature>
<evidence type="ECO:0000313" key="4">
    <source>
        <dbReference type="Proteomes" id="UP000636800"/>
    </source>
</evidence>
<dbReference type="EMBL" id="JADCNM010000003">
    <property type="protein sequence ID" value="KAG0490795.1"/>
    <property type="molecule type" value="Genomic_DNA"/>
</dbReference>
<organism evidence="3 5">
    <name type="scientific">Vanilla planifolia</name>
    <name type="common">Vanilla</name>
    <dbReference type="NCBI Taxonomy" id="51239"/>
    <lineage>
        <taxon>Eukaryota</taxon>
        <taxon>Viridiplantae</taxon>
        <taxon>Streptophyta</taxon>
        <taxon>Embryophyta</taxon>
        <taxon>Tracheophyta</taxon>
        <taxon>Spermatophyta</taxon>
        <taxon>Magnoliopsida</taxon>
        <taxon>Liliopsida</taxon>
        <taxon>Asparagales</taxon>
        <taxon>Orchidaceae</taxon>
        <taxon>Vanilloideae</taxon>
        <taxon>Vanilleae</taxon>
        <taxon>Vanilla</taxon>
    </lineage>
</organism>
<dbReference type="OrthoDB" id="666348at2759"/>
<evidence type="ECO:0000313" key="2">
    <source>
        <dbReference type="EMBL" id="KAG0489045.1"/>
    </source>
</evidence>
<dbReference type="Proteomes" id="UP000639772">
    <property type="component" value="Chromosome 3"/>
</dbReference>